<evidence type="ECO:0000313" key="2">
    <source>
        <dbReference type="Proteomes" id="UP001589890"/>
    </source>
</evidence>
<dbReference type="EMBL" id="JBHLTC010000029">
    <property type="protein sequence ID" value="MFC0626809.1"/>
    <property type="molecule type" value="Genomic_DNA"/>
</dbReference>
<keyword evidence="2" id="KW-1185">Reference proteome</keyword>
<organism evidence="1 2">
    <name type="scientific">Kribbella deserti</name>
    <dbReference type="NCBI Taxonomy" id="1926257"/>
    <lineage>
        <taxon>Bacteria</taxon>
        <taxon>Bacillati</taxon>
        <taxon>Actinomycetota</taxon>
        <taxon>Actinomycetes</taxon>
        <taxon>Propionibacteriales</taxon>
        <taxon>Kribbellaceae</taxon>
        <taxon>Kribbella</taxon>
    </lineage>
</organism>
<dbReference type="InterPro" id="IPR003560">
    <property type="entry name" value="DHB_DH"/>
</dbReference>
<dbReference type="SUPFAM" id="SSF51735">
    <property type="entry name" value="NAD(P)-binding Rossmann-fold domains"/>
    <property type="match status" value="1"/>
</dbReference>
<sequence>MSGAVVIGAGPGIGTAVARRFAKEGLPVTVIARSRSTVDSAIEALGPVEALGVLADSTDAEALRSALDQAIEEYGTPEVVVYNAAIIQADSPGELAVQDHLDAWAVNVVGAITAAGHVLPAMAARGSGSFLVTGGMPEPVPAYTSLSLGKAGLRALVELLHTQYGESGIHVAEVRVDGPVAPGTAFDPEDIAEHYWQLHVQEPANWSRQFAHTG</sequence>
<dbReference type="InterPro" id="IPR002347">
    <property type="entry name" value="SDR_fam"/>
</dbReference>
<reference evidence="1 2" key="1">
    <citation type="submission" date="2024-09" db="EMBL/GenBank/DDBJ databases">
        <authorList>
            <person name="Sun Q."/>
            <person name="Mori K."/>
        </authorList>
    </citation>
    <scope>NUCLEOTIDE SEQUENCE [LARGE SCALE GENOMIC DNA]</scope>
    <source>
        <strain evidence="1 2">CGMCC 1.15906</strain>
    </source>
</reference>
<protein>
    <submittedName>
        <fullName evidence="1">SDR family NAD(P)-dependent oxidoreductase</fullName>
    </submittedName>
</protein>
<dbReference type="PANTHER" id="PTHR43431">
    <property type="entry name" value="OXIDOREDUCTASE, SHORT CHAIN DEHYDROGENASE/REDUCTASE FAMILY (AFU_ORTHOLOGUE AFUA_5G14000)"/>
    <property type="match status" value="1"/>
</dbReference>
<dbReference type="Pfam" id="PF00106">
    <property type="entry name" value="adh_short"/>
    <property type="match status" value="1"/>
</dbReference>
<proteinExistence type="predicted"/>
<dbReference type="Proteomes" id="UP001589890">
    <property type="component" value="Unassembled WGS sequence"/>
</dbReference>
<dbReference type="RefSeq" id="WP_380050821.1">
    <property type="nucleotide sequence ID" value="NZ_JBHLTC010000029.1"/>
</dbReference>
<dbReference type="PRINTS" id="PR01397">
    <property type="entry name" value="DHBDHDRGNASE"/>
</dbReference>
<accession>A0ABV6QQA0</accession>
<evidence type="ECO:0000313" key="1">
    <source>
        <dbReference type="EMBL" id="MFC0626809.1"/>
    </source>
</evidence>
<dbReference type="InterPro" id="IPR036291">
    <property type="entry name" value="NAD(P)-bd_dom_sf"/>
</dbReference>
<name>A0ABV6QQA0_9ACTN</name>
<dbReference type="Gene3D" id="3.40.50.720">
    <property type="entry name" value="NAD(P)-binding Rossmann-like Domain"/>
    <property type="match status" value="1"/>
</dbReference>
<gene>
    <name evidence="1" type="ORF">ACFFGN_22205</name>
</gene>
<comment type="caution">
    <text evidence="1">The sequence shown here is derived from an EMBL/GenBank/DDBJ whole genome shotgun (WGS) entry which is preliminary data.</text>
</comment>
<dbReference type="PANTHER" id="PTHR43431:SF1">
    <property type="entry name" value="OS08G0476300 PROTEIN"/>
    <property type="match status" value="1"/>
</dbReference>